<dbReference type="Proteomes" id="UP000241107">
    <property type="component" value="Unassembled WGS sequence"/>
</dbReference>
<keyword evidence="2" id="KW-1185">Reference proteome</keyword>
<comment type="caution">
    <text evidence="1">The sequence shown here is derived from an EMBL/GenBank/DDBJ whole genome shotgun (WGS) entry which is preliminary data.</text>
</comment>
<reference evidence="1 2" key="1">
    <citation type="submission" date="2018-03" db="EMBL/GenBank/DDBJ databases">
        <title>Candida pseudohaemulonii genome assembly and annotation.</title>
        <authorList>
            <person name="Munoz J.F."/>
            <person name="Gade L.G."/>
            <person name="Chow N.A."/>
            <person name="Litvintseva A.P."/>
            <person name="Loparev V.N."/>
            <person name="Cuomo C.A."/>
        </authorList>
    </citation>
    <scope>NUCLEOTIDE SEQUENCE [LARGE SCALE GENOMIC DNA]</scope>
    <source>
        <strain evidence="1 2">B12108</strain>
    </source>
</reference>
<dbReference type="GeneID" id="36568545"/>
<dbReference type="AlphaFoldDB" id="A0A2P7YCZ0"/>
<accession>A0A2P7YCZ0</accession>
<dbReference type="RefSeq" id="XP_024711390.1">
    <property type="nucleotide sequence ID" value="XM_024860469.1"/>
</dbReference>
<dbReference type="VEuPathDB" id="FungiDB:C7M61_005158"/>
<sequence length="295" mass="34917">MNFLATPHAQVCRIYKEERYGDQSYCELLIPFVLRHPKDLIWWSIWTFESIRQSCGYRCCDYIRKYVKDVDEGAAYLESLPEQDRIPIKRNADKVCAELLNNGIRASFLPPNLDDTLCLFKRMYDEVSKVPAMLYTDLLIHWKKKDEQLDHAHAHPAIVLAFCHTHLVEPMFKVLMVLRPRLKGDFVSFIDAEFQRRGIERMDIKSLYFDNYQEMFIYPCDLEQAGPFRVFSWEEPSALSKRHFIKCTHCHKKVQIVDGFGAKRTGYFHGREKQKAQKKESGRKRAYHRNRLVVD</sequence>
<dbReference type="EMBL" id="PYFQ01000022">
    <property type="protein sequence ID" value="PSK33814.1"/>
    <property type="molecule type" value="Genomic_DNA"/>
</dbReference>
<gene>
    <name evidence="1" type="ORF">C7M61_005158</name>
</gene>
<evidence type="ECO:0000313" key="2">
    <source>
        <dbReference type="Proteomes" id="UP000241107"/>
    </source>
</evidence>
<proteinExistence type="predicted"/>
<organism evidence="1 2">
    <name type="scientific">Candidozyma pseudohaemuli</name>
    <dbReference type="NCBI Taxonomy" id="418784"/>
    <lineage>
        <taxon>Eukaryota</taxon>
        <taxon>Fungi</taxon>
        <taxon>Dikarya</taxon>
        <taxon>Ascomycota</taxon>
        <taxon>Saccharomycotina</taxon>
        <taxon>Pichiomycetes</taxon>
        <taxon>Metschnikowiaceae</taxon>
        <taxon>Candidozyma</taxon>
    </lineage>
</organism>
<name>A0A2P7YCZ0_9ASCO</name>
<protein>
    <submittedName>
        <fullName evidence="1">Uncharacterized protein</fullName>
    </submittedName>
</protein>
<evidence type="ECO:0000313" key="1">
    <source>
        <dbReference type="EMBL" id="PSK33814.1"/>
    </source>
</evidence>